<evidence type="ECO:0000256" key="5">
    <source>
        <dbReference type="ARBA" id="ARBA00022741"/>
    </source>
</evidence>
<dbReference type="GO" id="GO:0008353">
    <property type="term" value="F:RNA polymerase II CTD heptapeptide repeat kinase activity"/>
    <property type="evidence" value="ECO:0007669"/>
    <property type="project" value="UniProtKB-EC"/>
</dbReference>
<dbReference type="OrthoDB" id="648396at2759"/>
<dbReference type="SUPFAM" id="SSF56112">
    <property type="entry name" value="Protein kinase-like (PK-like)"/>
    <property type="match status" value="1"/>
</dbReference>
<keyword evidence="4" id="KW-0808">Transferase</keyword>
<dbReference type="PROSITE" id="PS50011">
    <property type="entry name" value="PROTEIN_KINASE_DOM"/>
    <property type="match status" value="1"/>
</dbReference>
<name>A0A9D5DDJ7_9LILI</name>
<keyword evidence="3 10" id="KW-0723">Serine/threonine-protein kinase</keyword>
<dbReference type="Gene3D" id="3.30.200.20">
    <property type="entry name" value="Phosphorylase Kinase, domain 1"/>
    <property type="match status" value="1"/>
</dbReference>
<evidence type="ECO:0000256" key="2">
    <source>
        <dbReference type="ARBA" id="ARBA00012409"/>
    </source>
</evidence>
<keyword evidence="6" id="KW-0418">Kinase</keyword>
<dbReference type="Gene3D" id="1.10.510.10">
    <property type="entry name" value="Transferase(Phosphotransferase) domain 1"/>
    <property type="match status" value="1"/>
</dbReference>
<comment type="catalytic activity">
    <reaction evidence="8">
        <text>[DNA-directed RNA polymerase] + ATP = phospho-[DNA-directed RNA polymerase] + ADP + H(+)</text>
        <dbReference type="Rhea" id="RHEA:10216"/>
        <dbReference type="Rhea" id="RHEA-COMP:11321"/>
        <dbReference type="Rhea" id="RHEA-COMP:11322"/>
        <dbReference type="ChEBI" id="CHEBI:15378"/>
        <dbReference type="ChEBI" id="CHEBI:30616"/>
        <dbReference type="ChEBI" id="CHEBI:43176"/>
        <dbReference type="ChEBI" id="CHEBI:68546"/>
        <dbReference type="ChEBI" id="CHEBI:456216"/>
        <dbReference type="EC" id="2.7.11.23"/>
    </reaction>
</comment>
<dbReference type="InterPro" id="IPR000719">
    <property type="entry name" value="Prot_kinase_dom"/>
</dbReference>
<evidence type="ECO:0000259" key="11">
    <source>
        <dbReference type="PROSITE" id="PS50011"/>
    </source>
</evidence>
<comment type="similarity">
    <text evidence="1">Belongs to the protein kinase superfamily. CMGC Ser/Thr protein kinase family. CDC2/CDKX subfamily.</text>
</comment>
<feature type="domain" description="Protein kinase" evidence="11">
    <location>
        <begin position="1"/>
        <end position="277"/>
    </location>
</feature>
<dbReference type="GO" id="GO:0007346">
    <property type="term" value="P:regulation of mitotic cell cycle"/>
    <property type="evidence" value="ECO:0007669"/>
    <property type="project" value="TreeGrafter"/>
</dbReference>
<dbReference type="PROSITE" id="PS00107">
    <property type="entry name" value="PROTEIN_KINASE_ATP"/>
    <property type="match status" value="1"/>
</dbReference>
<sequence length="286" mass="32455">MIGVGGYGSVYEAKDLKTGATVAIKRSNYDLSDHGIPLPCRREIDILSSCRHPNIIDFKTSIIDHDLCAVFIVMEHASTDLGLYLNSKGKLLGEHTVKKLMLQLLRGVCYLHSKNIIHRDLKPDNILLKDRRKLKICDFGLSKRVEVQDGECELLSQTVVSRWYRSPELLVGEEKYTTAIDVWSVGCIMAEMVTKKVLFPGSSEEDQLDRIYSMMGSPELERDLVVGHGGRRRHDRLRSRVPASMLSEEGFDLLSRLLEMNPARRISARDALTHPWLVDFSSNIRF</sequence>
<dbReference type="InterPro" id="IPR008271">
    <property type="entry name" value="Ser/Thr_kinase_AS"/>
</dbReference>
<evidence type="ECO:0000256" key="3">
    <source>
        <dbReference type="ARBA" id="ARBA00022527"/>
    </source>
</evidence>
<gene>
    <name evidence="12" type="ORF">J5N97_007241</name>
</gene>
<reference evidence="12" key="1">
    <citation type="submission" date="2021-03" db="EMBL/GenBank/DDBJ databases">
        <authorList>
            <person name="Li Z."/>
            <person name="Yang C."/>
        </authorList>
    </citation>
    <scope>NUCLEOTIDE SEQUENCE</scope>
    <source>
        <strain evidence="12">Dzin_1.0</strain>
        <tissue evidence="12">Leaf</tissue>
    </source>
</reference>
<dbReference type="AlphaFoldDB" id="A0A9D5DDJ7"/>
<dbReference type="SMART" id="SM00220">
    <property type="entry name" value="S_TKc"/>
    <property type="match status" value="1"/>
</dbReference>
<accession>A0A9D5DDJ7</accession>
<evidence type="ECO:0000256" key="7">
    <source>
        <dbReference type="ARBA" id="ARBA00022840"/>
    </source>
</evidence>
<dbReference type="EC" id="2.7.11.23" evidence="2"/>
<evidence type="ECO:0000313" key="13">
    <source>
        <dbReference type="Proteomes" id="UP001085076"/>
    </source>
</evidence>
<keyword evidence="7 9" id="KW-0067">ATP-binding</keyword>
<dbReference type="InterPro" id="IPR050108">
    <property type="entry name" value="CDK"/>
</dbReference>
<keyword evidence="13" id="KW-1185">Reference proteome</keyword>
<evidence type="ECO:0000256" key="9">
    <source>
        <dbReference type="PROSITE-ProRule" id="PRU10141"/>
    </source>
</evidence>
<reference evidence="12" key="2">
    <citation type="journal article" date="2022" name="Hortic Res">
        <title>The genome of Dioscorea zingiberensis sheds light on the biosynthesis, origin and evolution of the medicinally important diosgenin saponins.</title>
        <authorList>
            <person name="Li Y."/>
            <person name="Tan C."/>
            <person name="Li Z."/>
            <person name="Guo J."/>
            <person name="Li S."/>
            <person name="Chen X."/>
            <person name="Wang C."/>
            <person name="Dai X."/>
            <person name="Yang H."/>
            <person name="Song W."/>
            <person name="Hou L."/>
            <person name="Xu J."/>
            <person name="Tong Z."/>
            <person name="Xu A."/>
            <person name="Yuan X."/>
            <person name="Wang W."/>
            <person name="Yang Q."/>
            <person name="Chen L."/>
            <person name="Sun Z."/>
            <person name="Wang K."/>
            <person name="Pan B."/>
            <person name="Chen J."/>
            <person name="Bao Y."/>
            <person name="Liu F."/>
            <person name="Qi X."/>
            <person name="Gang D.R."/>
            <person name="Wen J."/>
            <person name="Li J."/>
        </authorList>
    </citation>
    <scope>NUCLEOTIDE SEQUENCE</scope>
    <source>
        <strain evidence="12">Dzin_1.0</strain>
    </source>
</reference>
<evidence type="ECO:0000256" key="4">
    <source>
        <dbReference type="ARBA" id="ARBA00022679"/>
    </source>
</evidence>
<evidence type="ECO:0000256" key="8">
    <source>
        <dbReference type="ARBA" id="ARBA00049280"/>
    </source>
</evidence>
<dbReference type="PANTHER" id="PTHR24056">
    <property type="entry name" value="CELL DIVISION PROTEIN KINASE"/>
    <property type="match status" value="1"/>
</dbReference>
<dbReference type="InterPro" id="IPR011009">
    <property type="entry name" value="Kinase-like_dom_sf"/>
</dbReference>
<dbReference type="Pfam" id="PF00069">
    <property type="entry name" value="Pkinase"/>
    <property type="match status" value="1"/>
</dbReference>
<evidence type="ECO:0000256" key="10">
    <source>
        <dbReference type="RuleBase" id="RU000304"/>
    </source>
</evidence>
<dbReference type="GO" id="GO:0005524">
    <property type="term" value="F:ATP binding"/>
    <property type="evidence" value="ECO:0007669"/>
    <property type="project" value="UniProtKB-UniRule"/>
</dbReference>
<evidence type="ECO:0000256" key="6">
    <source>
        <dbReference type="ARBA" id="ARBA00022777"/>
    </source>
</evidence>
<evidence type="ECO:0000313" key="12">
    <source>
        <dbReference type="EMBL" id="KAJ0988885.1"/>
    </source>
</evidence>
<dbReference type="Proteomes" id="UP001085076">
    <property type="component" value="Miscellaneous, Linkage group lg01"/>
</dbReference>
<dbReference type="InterPro" id="IPR017441">
    <property type="entry name" value="Protein_kinase_ATP_BS"/>
</dbReference>
<dbReference type="GO" id="GO:0005634">
    <property type="term" value="C:nucleus"/>
    <property type="evidence" value="ECO:0007669"/>
    <property type="project" value="TreeGrafter"/>
</dbReference>
<dbReference type="PANTHER" id="PTHR24056:SF107">
    <property type="entry name" value="CYCLIN-DEPENDENT KINASE 11A-RELATED"/>
    <property type="match status" value="1"/>
</dbReference>
<protein>
    <recommendedName>
        <fullName evidence="2">[RNA-polymerase]-subunit kinase</fullName>
        <ecNumber evidence="2">2.7.11.23</ecNumber>
    </recommendedName>
</protein>
<dbReference type="PROSITE" id="PS00108">
    <property type="entry name" value="PROTEIN_KINASE_ST"/>
    <property type="match status" value="1"/>
</dbReference>
<evidence type="ECO:0000256" key="1">
    <source>
        <dbReference type="ARBA" id="ARBA00006485"/>
    </source>
</evidence>
<organism evidence="12 13">
    <name type="scientific">Dioscorea zingiberensis</name>
    <dbReference type="NCBI Taxonomy" id="325984"/>
    <lineage>
        <taxon>Eukaryota</taxon>
        <taxon>Viridiplantae</taxon>
        <taxon>Streptophyta</taxon>
        <taxon>Embryophyta</taxon>
        <taxon>Tracheophyta</taxon>
        <taxon>Spermatophyta</taxon>
        <taxon>Magnoliopsida</taxon>
        <taxon>Liliopsida</taxon>
        <taxon>Dioscoreales</taxon>
        <taxon>Dioscoreaceae</taxon>
        <taxon>Dioscorea</taxon>
    </lineage>
</organism>
<dbReference type="EMBL" id="JAGGNH010000001">
    <property type="protein sequence ID" value="KAJ0988885.1"/>
    <property type="molecule type" value="Genomic_DNA"/>
</dbReference>
<dbReference type="FunFam" id="1.10.510.10:FF:000624">
    <property type="entry name" value="Mitogen-activated protein kinase"/>
    <property type="match status" value="1"/>
</dbReference>
<proteinExistence type="inferred from homology"/>
<comment type="caution">
    <text evidence="12">The sequence shown here is derived from an EMBL/GenBank/DDBJ whole genome shotgun (WGS) entry which is preliminary data.</text>
</comment>
<keyword evidence="5 9" id="KW-0547">Nucleotide-binding</keyword>
<feature type="binding site" evidence="9">
    <location>
        <position position="25"/>
    </location>
    <ligand>
        <name>ATP</name>
        <dbReference type="ChEBI" id="CHEBI:30616"/>
    </ligand>
</feature>